<dbReference type="EMBL" id="SMFK01000007">
    <property type="protein sequence ID" value="TDD96213.1"/>
    <property type="molecule type" value="Genomic_DNA"/>
</dbReference>
<accession>A0A4R5CD84</accession>
<dbReference type="RefSeq" id="WP_132006176.1">
    <property type="nucleotide sequence ID" value="NZ_SMFK01000007.1"/>
</dbReference>
<proteinExistence type="predicted"/>
<keyword evidence="2" id="KW-1185">Reference proteome</keyword>
<protein>
    <submittedName>
        <fullName evidence="1">Uncharacterized protein</fullName>
    </submittedName>
</protein>
<organism evidence="1 2">
    <name type="scientific">Flavobacterium cellulosilyticum</name>
    <dbReference type="NCBI Taxonomy" id="2541731"/>
    <lineage>
        <taxon>Bacteria</taxon>
        <taxon>Pseudomonadati</taxon>
        <taxon>Bacteroidota</taxon>
        <taxon>Flavobacteriia</taxon>
        <taxon>Flavobacteriales</taxon>
        <taxon>Flavobacteriaceae</taxon>
        <taxon>Flavobacterium</taxon>
    </lineage>
</organism>
<dbReference type="AlphaFoldDB" id="A0A4R5CD84"/>
<evidence type="ECO:0000313" key="2">
    <source>
        <dbReference type="Proteomes" id="UP000295479"/>
    </source>
</evidence>
<evidence type="ECO:0000313" key="1">
    <source>
        <dbReference type="EMBL" id="TDD96213.1"/>
    </source>
</evidence>
<sequence>MPISQTKFDEIFEIIGIFGIADFKTSHNLSWENYSTYINIIKQTREFLKTKDNNTTLLDAHSFLWIIGNQMKIDVEVTKANPFNEKNQEEKSIIRKDIFAKSSELNSLEWTEILQNKKLTNELDLAIFQSLYSFQDHKAYASQIALILETTQPLLNLEIGRYAKRIAEFYDINFTV</sequence>
<dbReference type="OrthoDB" id="9779761at2"/>
<dbReference type="Proteomes" id="UP000295479">
    <property type="component" value="Unassembled WGS sequence"/>
</dbReference>
<name>A0A4R5CD84_9FLAO</name>
<comment type="caution">
    <text evidence="1">The sequence shown here is derived from an EMBL/GenBank/DDBJ whole genome shotgun (WGS) entry which is preliminary data.</text>
</comment>
<reference evidence="1 2" key="1">
    <citation type="submission" date="2019-03" db="EMBL/GenBank/DDBJ databases">
        <title>Flavobacterium AR-3-4 sp. nov. isolated from arctic soil.</title>
        <authorList>
            <person name="Chaudhary D.K."/>
        </authorList>
    </citation>
    <scope>NUCLEOTIDE SEQUENCE [LARGE SCALE GENOMIC DNA]</scope>
    <source>
        <strain evidence="1 2">AR-3-4</strain>
    </source>
</reference>
<gene>
    <name evidence="1" type="ORF">E0F76_12005</name>
</gene>